<protein>
    <recommendedName>
        <fullName evidence="2">Haem-binding uptake Tiki superfamily ChaN domain-containing protein</fullName>
    </recommendedName>
</protein>
<proteinExistence type="predicted"/>
<dbReference type="Gene3D" id="3.40.50.11550">
    <property type="match status" value="2"/>
</dbReference>
<keyword evidence="1" id="KW-0732">Signal</keyword>
<sequence>MITITRILCFLLVCSSTAFAQPKAYNLFNNKGKEVAYSKIIKDLKQADIVFFGELHNNPICHWLQLEVTRDLYSTEVQNLVLGGEMFETDNQLLLNEYIENFISEKSFEKEARLWPNYKTDYKNIVTFAKDNSLGFIATNVPRRYASAVFKNGLGKLEKLPEYSKVFIAPLPIHEDYDLPCYKKMLEMDMHGMTEDPKYYPQAQMIKDATMAHFIYGNWSEGELFLHFNGNFHSDNKEGIVWYLRQLKPDLKIVVISTVEQERIDKLHPDHFNKADYILAIPERMTKTY</sequence>
<reference evidence="3" key="1">
    <citation type="submission" date="2020-01" db="EMBL/GenBank/DDBJ databases">
        <authorList>
            <person name="Meier V. D."/>
            <person name="Meier V D."/>
        </authorList>
    </citation>
    <scope>NUCLEOTIDE SEQUENCE</scope>
    <source>
        <strain evidence="3">HLG_WM_MAG_10</strain>
    </source>
</reference>
<dbReference type="InterPro" id="IPR007314">
    <property type="entry name" value="Cofac_haem-bd_dom"/>
</dbReference>
<feature type="chain" id="PRO_5028080476" description="Haem-binding uptake Tiki superfamily ChaN domain-containing protein" evidence="1">
    <location>
        <begin position="21"/>
        <end position="289"/>
    </location>
</feature>
<name>A0A6S6SRP3_9BACT</name>
<dbReference type="SUPFAM" id="SSF159501">
    <property type="entry name" value="EreA/ChaN-like"/>
    <property type="match status" value="1"/>
</dbReference>
<evidence type="ECO:0000256" key="1">
    <source>
        <dbReference type="SAM" id="SignalP"/>
    </source>
</evidence>
<feature type="signal peptide" evidence="1">
    <location>
        <begin position="1"/>
        <end position="20"/>
    </location>
</feature>
<organism evidence="3">
    <name type="scientific">uncultured Aureispira sp</name>
    <dbReference type="NCBI Taxonomy" id="1331704"/>
    <lineage>
        <taxon>Bacteria</taxon>
        <taxon>Pseudomonadati</taxon>
        <taxon>Bacteroidota</taxon>
        <taxon>Saprospiria</taxon>
        <taxon>Saprospirales</taxon>
        <taxon>Saprospiraceae</taxon>
        <taxon>Aureispira</taxon>
        <taxon>environmental samples</taxon>
    </lineage>
</organism>
<accession>A0A6S6SRP3</accession>
<dbReference type="EMBL" id="CACVAQ010000136">
    <property type="protein sequence ID" value="CAA6807602.1"/>
    <property type="molecule type" value="Genomic_DNA"/>
</dbReference>
<dbReference type="CDD" id="cd14727">
    <property type="entry name" value="ChanN-like"/>
    <property type="match status" value="1"/>
</dbReference>
<evidence type="ECO:0000259" key="2">
    <source>
        <dbReference type="Pfam" id="PF04187"/>
    </source>
</evidence>
<dbReference type="AlphaFoldDB" id="A0A6S6SRP3"/>
<gene>
    <name evidence="3" type="ORF">HELGO_WM35050</name>
</gene>
<dbReference type="Pfam" id="PF04187">
    <property type="entry name" value="Cofac_haem_bdg"/>
    <property type="match status" value="1"/>
</dbReference>
<feature type="domain" description="Haem-binding uptake Tiki superfamily ChaN" evidence="2">
    <location>
        <begin position="41"/>
        <end position="244"/>
    </location>
</feature>
<evidence type="ECO:0000313" key="3">
    <source>
        <dbReference type="EMBL" id="CAA6807602.1"/>
    </source>
</evidence>